<keyword evidence="4" id="KW-0413">Isomerase</keyword>
<dbReference type="SUPFAM" id="SSF50978">
    <property type="entry name" value="WD40 repeat-like"/>
    <property type="match status" value="1"/>
</dbReference>
<dbReference type="InterPro" id="IPR018843">
    <property type="entry name" value="Utp8_b-prop"/>
</dbReference>
<dbReference type="STRING" id="983967.A0A1E4ST44"/>
<name>A0A1E4ST44_9ASCO</name>
<keyword evidence="6" id="KW-1133">Transmembrane helix</keyword>
<dbReference type="PROSITE" id="PS50072">
    <property type="entry name" value="CSA_PPIASE_2"/>
    <property type="match status" value="1"/>
</dbReference>
<sequence length="991" mass="112679">MSITEPYVVTSLPRLPVKSNVSQICTIANIESPTSNTFDIGISGSFIATFITRPSPKMIWSYSLSPQCTVNSLDSYIFEEEDKEEQKLFAVGLTERKKNTIKFISYGGCNKSKKSNEEDEDDENKSISVNNEEDRTTIEPESLKEVIVKDINVKNDIIGLKISTNGDKVYSLDKNGLIQIWKFNTNNEEKEENLITSYESTTKGKKIIYHTFIKPENLKIDKNENIELLLLTVELLKNGSLNIKIYAFEESNILEISNSMIESIDLKKITNYKISYESSGKLLILEESGNQSNLHIFDLPYTKKQKIINLSKIFENEPQQPISTSILPISTNRILISKGSSIALLDLKFESKLSSIDLYSKSKLPQSNKTPREACLLECPIVKGNSLRTKETFALVLLKNHEENFALLQYVSIDVGLGKLSDSLGKGLKKIEEIEKFNGIPSLIINSSNDLIQKCELLSEEVILFYNELKNLKKQGKLEEFEDKLVSFLKNSNDITIQQKKQQQHQKQQQQQQQFQVFEVEKDRVVDPLLIKKLIELIIEQDEEDEESKLNDEFLPENSLTYLLTHPLFPTKYTIGLLKKLENHPRLKRQAIVTCPNLNCIELIEQLSIVENEDIFKDLITRLIEEFSSETITKETIQLIKKFNCKNGAGMSMGENENEFDLDKIIMKIIKLNYGYEILNSFIDSNGLVLSLRYSKNEKQLLKLISKCQLKVDSLISDTQLLTLVNQTILLSEKEKEINNNNKKRDVEINNENIKIEINKLDSILDYIVYSIYLMMKLIGSVFAILITLLLVFTQVKASTQDDDVIPEITHKVFFDIEEGGEKLGRIVIGLFGNVVPKTVENFYQLSISEDPKFGYKGSKFHRVIKNFMIQGGDFTSGDGRGGKSIYGARFEDENFKLKHNKPGLLSMANAGKNTNGSQFFLTTVKTSWLDGKHVVFGEVIQGMDVVKKIENTKTGMQDRPKNPIVIVDCGSIEVEVENDNESVQVAKDEL</sequence>
<dbReference type="SUPFAM" id="SSF50891">
    <property type="entry name" value="Cyclophilin-like"/>
    <property type="match status" value="1"/>
</dbReference>
<keyword evidence="6" id="KW-0472">Membrane</keyword>
<dbReference type="EC" id="5.2.1.8" evidence="2"/>
<dbReference type="OrthoDB" id="4055624at2759"/>
<dbReference type="Pfam" id="PF10395">
    <property type="entry name" value="Utp8_b_propeller"/>
    <property type="match status" value="1"/>
</dbReference>
<dbReference type="GO" id="GO:0005737">
    <property type="term" value="C:cytoplasm"/>
    <property type="evidence" value="ECO:0007669"/>
    <property type="project" value="TreeGrafter"/>
</dbReference>
<keyword evidence="6" id="KW-0812">Transmembrane</keyword>
<keyword evidence="9" id="KW-1185">Reference proteome</keyword>
<dbReference type="PRINTS" id="PR00153">
    <property type="entry name" value="CSAPPISMRASE"/>
</dbReference>
<evidence type="ECO:0000256" key="6">
    <source>
        <dbReference type="SAM" id="Phobius"/>
    </source>
</evidence>
<evidence type="ECO:0000256" key="1">
    <source>
        <dbReference type="ARBA" id="ARBA00000971"/>
    </source>
</evidence>
<dbReference type="InterPro" id="IPR002130">
    <property type="entry name" value="Cyclophilin-type_PPIase_dom"/>
</dbReference>
<evidence type="ECO:0000256" key="2">
    <source>
        <dbReference type="ARBA" id="ARBA00013194"/>
    </source>
</evidence>
<gene>
    <name evidence="8" type="ORF">CANARDRAFT_227529</name>
</gene>
<organism evidence="8 9">
    <name type="scientific">[Candida] arabinofermentans NRRL YB-2248</name>
    <dbReference type="NCBI Taxonomy" id="983967"/>
    <lineage>
        <taxon>Eukaryota</taxon>
        <taxon>Fungi</taxon>
        <taxon>Dikarya</taxon>
        <taxon>Ascomycota</taxon>
        <taxon>Saccharomycotina</taxon>
        <taxon>Pichiomycetes</taxon>
        <taxon>Pichiales</taxon>
        <taxon>Pichiaceae</taxon>
        <taxon>Ogataea</taxon>
        <taxon>Ogataea/Candida clade</taxon>
    </lineage>
</organism>
<dbReference type="InterPro" id="IPR053881">
    <property type="entry name" value="Utp8_C"/>
</dbReference>
<evidence type="ECO:0000313" key="9">
    <source>
        <dbReference type="Proteomes" id="UP000094801"/>
    </source>
</evidence>
<dbReference type="InterPro" id="IPR029000">
    <property type="entry name" value="Cyclophilin-like_dom_sf"/>
</dbReference>
<dbReference type="Gene3D" id="2.40.100.10">
    <property type="entry name" value="Cyclophilin-like"/>
    <property type="match status" value="1"/>
</dbReference>
<comment type="catalytic activity">
    <reaction evidence="1">
        <text>[protein]-peptidylproline (omega=180) = [protein]-peptidylproline (omega=0)</text>
        <dbReference type="Rhea" id="RHEA:16237"/>
        <dbReference type="Rhea" id="RHEA-COMP:10747"/>
        <dbReference type="Rhea" id="RHEA-COMP:10748"/>
        <dbReference type="ChEBI" id="CHEBI:83833"/>
        <dbReference type="ChEBI" id="CHEBI:83834"/>
        <dbReference type="EC" id="5.2.1.8"/>
    </reaction>
</comment>
<dbReference type="InterPro" id="IPR036322">
    <property type="entry name" value="WD40_repeat_dom_sf"/>
</dbReference>
<feature type="transmembrane region" description="Helical" evidence="6">
    <location>
        <begin position="767"/>
        <end position="793"/>
    </location>
</feature>
<feature type="domain" description="PPIase cyclophilin-type" evidence="7">
    <location>
        <begin position="814"/>
        <end position="972"/>
    </location>
</feature>
<proteinExistence type="predicted"/>
<accession>A0A1E4ST44</accession>
<dbReference type="GO" id="GO:0003755">
    <property type="term" value="F:peptidyl-prolyl cis-trans isomerase activity"/>
    <property type="evidence" value="ECO:0007669"/>
    <property type="project" value="UniProtKB-KW"/>
</dbReference>
<dbReference type="CDD" id="cd01926">
    <property type="entry name" value="cyclophilin_ABH_like"/>
    <property type="match status" value="1"/>
</dbReference>
<evidence type="ECO:0000256" key="5">
    <source>
        <dbReference type="SAM" id="MobiDB-lite"/>
    </source>
</evidence>
<keyword evidence="3" id="KW-0697">Rotamase</keyword>
<dbReference type="PROSITE" id="PS00170">
    <property type="entry name" value="CSA_PPIASE_1"/>
    <property type="match status" value="1"/>
</dbReference>
<dbReference type="FunFam" id="2.40.100.10:FF:000001">
    <property type="entry name" value="Peptidyl-prolyl cis-trans isomerase"/>
    <property type="match status" value="1"/>
</dbReference>
<reference evidence="9" key="1">
    <citation type="submission" date="2016-04" db="EMBL/GenBank/DDBJ databases">
        <title>Comparative genomics of biotechnologically important yeasts.</title>
        <authorList>
            <consortium name="DOE Joint Genome Institute"/>
            <person name="Riley R."/>
            <person name="Haridas S."/>
            <person name="Wolfe K.H."/>
            <person name="Lopes M.R."/>
            <person name="Hittinger C.T."/>
            <person name="Goker M."/>
            <person name="Salamov A."/>
            <person name="Wisecaver J."/>
            <person name="Long T.M."/>
            <person name="Aerts A.L."/>
            <person name="Barry K."/>
            <person name="Choi C."/>
            <person name="Clum A."/>
            <person name="Coughlan A.Y."/>
            <person name="Deshpande S."/>
            <person name="Douglass A.P."/>
            <person name="Hanson S.J."/>
            <person name="Klenk H.-P."/>
            <person name="Labutti K."/>
            <person name="Lapidus A."/>
            <person name="Lindquist E."/>
            <person name="Lipzen A."/>
            <person name="Meier-Kolthoff J.P."/>
            <person name="Ohm R.A."/>
            <person name="Otillar R.P."/>
            <person name="Pangilinan J."/>
            <person name="Peng Y."/>
            <person name="Rokas A."/>
            <person name="Rosa C.A."/>
            <person name="Scheuner C."/>
            <person name="Sibirny A.A."/>
            <person name="Slot J.C."/>
            <person name="Stielow J.B."/>
            <person name="Sun H."/>
            <person name="Kurtzman C.P."/>
            <person name="Blackwell M."/>
            <person name="Grigoriev I.V."/>
            <person name="Jeffries T.W."/>
        </authorList>
    </citation>
    <scope>NUCLEOTIDE SEQUENCE [LARGE SCALE GENOMIC DNA]</scope>
    <source>
        <strain evidence="9">NRRL YB-2248</strain>
    </source>
</reference>
<dbReference type="PANTHER" id="PTHR11071">
    <property type="entry name" value="PEPTIDYL-PROLYL CIS-TRANS ISOMERASE"/>
    <property type="match status" value="1"/>
</dbReference>
<evidence type="ECO:0000256" key="3">
    <source>
        <dbReference type="ARBA" id="ARBA00023110"/>
    </source>
</evidence>
<dbReference type="GO" id="GO:0006457">
    <property type="term" value="P:protein folding"/>
    <property type="evidence" value="ECO:0007669"/>
    <property type="project" value="InterPro"/>
</dbReference>
<dbReference type="PANTHER" id="PTHR11071:SF561">
    <property type="entry name" value="PEPTIDYL-PROLYL CIS-TRANS ISOMERASE D-RELATED"/>
    <property type="match status" value="1"/>
</dbReference>
<evidence type="ECO:0000259" key="7">
    <source>
        <dbReference type="PROSITE" id="PS50072"/>
    </source>
</evidence>
<evidence type="ECO:0000313" key="8">
    <source>
        <dbReference type="EMBL" id="ODV82607.1"/>
    </source>
</evidence>
<dbReference type="Proteomes" id="UP000094801">
    <property type="component" value="Unassembled WGS sequence"/>
</dbReference>
<dbReference type="Pfam" id="PF22542">
    <property type="entry name" value="Utp8_C"/>
    <property type="match status" value="1"/>
</dbReference>
<dbReference type="InterPro" id="IPR020892">
    <property type="entry name" value="Cyclophilin-type_PPIase_CS"/>
</dbReference>
<protein>
    <recommendedName>
        <fullName evidence="2">peptidylprolyl isomerase</fullName>
        <ecNumber evidence="2">5.2.1.8</ecNumber>
    </recommendedName>
</protein>
<dbReference type="GO" id="GO:0016018">
    <property type="term" value="F:cyclosporin A binding"/>
    <property type="evidence" value="ECO:0007669"/>
    <property type="project" value="TreeGrafter"/>
</dbReference>
<evidence type="ECO:0000256" key="4">
    <source>
        <dbReference type="ARBA" id="ARBA00023235"/>
    </source>
</evidence>
<dbReference type="Pfam" id="PF00160">
    <property type="entry name" value="Pro_isomerase"/>
    <property type="match status" value="1"/>
</dbReference>
<feature type="region of interest" description="Disordered" evidence="5">
    <location>
        <begin position="111"/>
        <end position="136"/>
    </location>
</feature>
<dbReference type="AlphaFoldDB" id="A0A1E4ST44"/>
<dbReference type="EMBL" id="KV453879">
    <property type="protein sequence ID" value="ODV82607.1"/>
    <property type="molecule type" value="Genomic_DNA"/>
</dbReference>